<dbReference type="GO" id="GO:0005524">
    <property type="term" value="F:ATP binding"/>
    <property type="evidence" value="ECO:0007669"/>
    <property type="project" value="UniProtKB-UniRule"/>
</dbReference>
<dbReference type="GO" id="GO:0005829">
    <property type="term" value="C:cytosol"/>
    <property type="evidence" value="ECO:0007669"/>
    <property type="project" value="TreeGrafter"/>
</dbReference>
<dbReference type="EMBL" id="FNSH01000002">
    <property type="protein sequence ID" value="SEC29844.1"/>
    <property type="molecule type" value="Genomic_DNA"/>
</dbReference>
<name>A0AB38A8J3_9ACTN</name>
<evidence type="ECO:0000256" key="7">
    <source>
        <dbReference type="ARBA" id="ARBA00022840"/>
    </source>
</evidence>
<feature type="domain" description="Carbohydrate kinase PfkB" evidence="12">
    <location>
        <begin position="12"/>
        <end position="283"/>
    </location>
</feature>
<dbReference type="GO" id="GO:0016052">
    <property type="term" value="P:carbohydrate catabolic process"/>
    <property type="evidence" value="ECO:0007669"/>
    <property type="project" value="UniProtKB-ARBA"/>
</dbReference>
<comment type="catalytic activity">
    <reaction evidence="9 11">
        <text>beta-D-fructose 1-phosphate + ATP = beta-D-fructose 1,6-bisphosphate + ADP + H(+)</text>
        <dbReference type="Rhea" id="RHEA:14213"/>
        <dbReference type="ChEBI" id="CHEBI:15378"/>
        <dbReference type="ChEBI" id="CHEBI:30616"/>
        <dbReference type="ChEBI" id="CHEBI:32966"/>
        <dbReference type="ChEBI" id="CHEBI:138881"/>
        <dbReference type="ChEBI" id="CHEBI:456216"/>
        <dbReference type="EC" id="2.7.1.56"/>
    </reaction>
</comment>
<evidence type="ECO:0000313" key="13">
    <source>
        <dbReference type="EMBL" id="SEC29844.1"/>
    </source>
</evidence>
<evidence type="ECO:0000256" key="11">
    <source>
        <dbReference type="RuleBase" id="RU369061"/>
    </source>
</evidence>
<keyword evidence="5 11" id="KW-0547">Nucleotide-binding</keyword>
<comment type="function">
    <text evidence="11">Catalyzes the ATP-dependent phosphorylation of fructose-l-phosphate to fructose-l,6-bisphosphate.</text>
</comment>
<evidence type="ECO:0000256" key="6">
    <source>
        <dbReference type="ARBA" id="ARBA00022777"/>
    </source>
</evidence>
<organism evidence="13 14">
    <name type="scientific">Atopobium minutum</name>
    <dbReference type="NCBI Taxonomy" id="1381"/>
    <lineage>
        <taxon>Bacteria</taxon>
        <taxon>Bacillati</taxon>
        <taxon>Actinomycetota</taxon>
        <taxon>Coriobacteriia</taxon>
        <taxon>Coriobacteriales</taxon>
        <taxon>Atopobiaceae</taxon>
        <taxon>Atopobium</taxon>
    </lineage>
</organism>
<dbReference type="InterPro" id="IPR017583">
    <property type="entry name" value="Tagatose/fructose_Pkinase"/>
</dbReference>
<evidence type="ECO:0000256" key="8">
    <source>
        <dbReference type="ARBA" id="ARBA00032802"/>
    </source>
</evidence>
<evidence type="ECO:0000256" key="3">
    <source>
        <dbReference type="ARBA" id="ARBA00013596"/>
    </source>
</evidence>
<dbReference type="InterPro" id="IPR022463">
    <property type="entry name" value="1-PFruKinase"/>
</dbReference>
<dbReference type="Gene3D" id="3.40.1190.20">
    <property type="match status" value="1"/>
</dbReference>
<dbReference type="GO" id="GO:0008662">
    <property type="term" value="F:1-phosphofructokinase activity"/>
    <property type="evidence" value="ECO:0007669"/>
    <property type="project" value="UniProtKB-UniRule"/>
</dbReference>
<dbReference type="RefSeq" id="WP_002563870.1">
    <property type="nucleotide sequence ID" value="NZ_CALJSN010000003.1"/>
</dbReference>
<evidence type="ECO:0000313" key="14">
    <source>
        <dbReference type="Proteomes" id="UP000183687"/>
    </source>
</evidence>
<gene>
    <name evidence="13" type="ORF">SAMN04489746_1616</name>
</gene>
<dbReference type="InterPro" id="IPR002173">
    <property type="entry name" value="Carboh/pur_kinase_PfkB_CS"/>
</dbReference>
<evidence type="ECO:0000256" key="10">
    <source>
        <dbReference type="PIRNR" id="PIRNR000535"/>
    </source>
</evidence>
<dbReference type="EC" id="2.7.1.56" evidence="2 11"/>
<dbReference type="Proteomes" id="UP000183687">
    <property type="component" value="Unassembled WGS sequence"/>
</dbReference>
<dbReference type="Pfam" id="PF00294">
    <property type="entry name" value="PfkB"/>
    <property type="match status" value="1"/>
</dbReference>
<reference evidence="13 14" key="1">
    <citation type="submission" date="2016-10" db="EMBL/GenBank/DDBJ databases">
        <authorList>
            <person name="Varghese N."/>
            <person name="Submissions S."/>
        </authorList>
    </citation>
    <scope>NUCLEOTIDE SEQUENCE [LARGE SCALE GENOMIC DNA]</scope>
    <source>
        <strain evidence="13 14">DSM 20586</strain>
    </source>
</reference>
<keyword evidence="7 11" id="KW-0067">ATP-binding</keyword>
<evidence type="ECO:0000256" key="4">
    <source>
        <dbReference type="ARBA" id="ARBA00022679"/>
    </source>
</evidence>
<dbReference type="AlphaFoldDB" id="A0AB38A8J3"/>
<accession>A0AB38A8J3</accession>
<dbReference type="NCBIfam" id="TIGR03168">
    <property type="entry name" value="1-PFK"/>
    <property type="match status" value="1"/>
</dbReference>
<protein>
    <recommendedName>
        <fullName evidence="3 11">1-phosphofructokinase</fullName>
        <shortName evidence="11">Fru1PK</shortName>
        <ecNumber evidence="2 11">2.7.1.56</ecNumber>
    </recommendedName>
    <alternativeName>
        <fullName evidence="8 11">Fructose 1-phosphate kinase</fullName>
    </alternativeName>
</protein>
<dbReference type="PROSITE" id="PS00584">
    <property type="entry name" value="PFKB_KINASES_2"/>
    <property type="match status" value="1"/>
</dbReference>
<dbReference type="PIRSF" id="PIRSF000535">
    <property type="entry name" value="1PFK/6PFK/LacC"/>
    <property type="match status" value="1"/>
</dbReference>
<dbReference type="PANTHER" id="PTHR46566">
    <property type="entry name" value="1-PHOSPHOFRUCTOKINASE-RELATED"/>
    <property type="match status" value="1"/>
</dbReference>
<dbReference type="InterPro" id="IPR029056">
    <property type="entry name" value="Ribokinase-like"/>
</dbReference>
<dbReference type="SUPFAM" id="SSF53613">
    <property type="entry name" value="Ribokinase-like"/>
    <property type="match status" value="1"/>
</dbReference>
<evidence type="ECO:0000256" key="9">
    <source>
        <dbReference type="ARBA" id="ARBA00047745"/>
    </source>
</evidence>
<evidence type="ECO:0000256" key="2">
    <source>
        <dbReference type="ARBA" id="ARBA00012131"/>
    </source>
</evidence>
<keyword evidence="4 10" id="KW-0808">Transferase</keyword>
<dbReference type="CDD" id="cd01164">
    <property type="entry name" value="FruK_PfkB_like"/>
    <property type="match status" value="1"/>
</dbReference>
<dbReference type="InterPro" id="IPR011611">
    <property type="entry name" value="PfkB_dom"/>
</dbReference>
<proteinExistence type="inferred from homology"/>
<dbReference type="FunFam" id="3.40.1190.20:FF:000001">
    <property type="entry name" value="Phosphofructokinase"/>
    <property type="match status" value="1"/>
</dbReference>
<dbReference type="NCBIfam" id="TIGR03828">
    <property type="entry name" value="pfkB"/>
    <property type="match status" value="1"/>
</dbReference>
<dbReference type="PANTHER" id="PTHR46566:SF1">
    <property type="entry name" value="1-PHOSPHOFRUCTOKINASE"/>
    <property type="match status" value="1"/>
</dbReference>
<evidence type="ECO:0000259" key="12">
    <source>
        <dbReference type="Pfam" id="PF00294"/>
    </source>
</evidence>
<evidence type="ECO:0000256" key="1">
    <source>
        <dbReference type="ARBA" id="ARBA00010688"/>
    </source>
</evidence>
<comment type="caution">
    <text evidence="13">The sequence shown here is derived from an EMBL/GenBank/DDBJ whole genome shotgun (WGS) entry which is preliminary data.</text>
</comment>
<evidence type="ECO:0000256" key="5">
    <source>
        <dbReference type="ARBA" id="ARBA00022741"/>
    </source>
</evidence>
<sequence>MIYTVTFNPALDYVVRLDKLVPGEINRINYENVMPGGKGINVSIVLGNLGHASCALGFTAGFTGSALEQLVAAHGCKTDFIHTQTGMTRINVKVKADEETEINGIGPRITTNELQRLFAQLDQLTAKDMLIISGSVPSVLPSDMYEQIMAHLSGRGIEIVVDAELDLLLNVLQYHPFLIKPNNHELGAIFNTTLTTRDEVIPYAKKLQEKGARNVLISMAGEGAVFVSEKGEVLQSPAPKGVVVNSVGAGDSMVAGFVAGWLESNNDALTAFRMGVCTGSASAFSADFATRDEVNALLATL</sequence>
<keyword evidence="6 11" id="KW-0418">Kinase</keyword>
<dbReference type="GO" id="GO:0044281">
    <property type="term" value="P:small molecule metabolic process"/>
    <property type="evidence" value="ECO:0007669"/>
    <property type="project" value="UniProtKB-ARBA"/>
</dbReference>
<comment type="similarity">
    <text evidence="1 11">Belongs to the carbohydrate kinase PfkB family.</text>
</comment>